<organism evidence="2 3">
    <name type="scientific">Lactiplantibacillus xiangfangensis</name>
    <dbReference type="NCBI Taxonomy" id="942150"/>
    <lineage>
        <taxon>Bacteria</taxon>
        <taxon>Bacillati</taxon>
        <taxon>Bacillota</taxon>
        <taxon>Bacilli</taxon>
        <taxon>Lactobacillales</taxon>
        <taxon>Lactobacillaceae</taxon>
        <taxon>Lactiplantibacillus</taxon>
    </lineage>
</organism>
<dbReference type="PANTHER" id="PTHR37806">
    <property type="entry name" value="LMO0724 PROTEIN"/>
    <property type="match status" value="1"/>
</dbReference>
<dbReference type="PANTHER" id="PTHR37806:SF1">
    <property type="entry name" value="PEPTIDASE C39-LIKE DOMAIN-CONTAINING PROTEIN"/>
    <property type="match status" value="1"/>
</dbReference>
<dbReference type="Proteomes" id="UP000051783">
    <property type="component" value="Unassembled WGS sequence"/>
</dbReference>
<comment type="caution">
    <text evidence="2">The sequence shown here is derived from an EMBL/GenBank/DDBJ whole genome shotgun (WGS) entry which is preliminary data.</text>
</comment>
<dbReference type="CDD" id="cd02549">
    <property type="entry name" value="Peptidase_C39A"/>
    <property type="match status" value="1"/>
</dbReference>
<dbReference type="InterPro" id="IPR016997">
    <property type="entry name" value="UCP032442"/>
</dbReference>
<feature type="domain" description="Peptidase C39-like" evidence="1">
    <location>
        <begin position="117"/>
        <end position="249"/>
    </location>
</feature>
<dbReference type="PIRSF" id="PIRSF032442">
    <property type="entry name" value="UCP032442"/>
    <property type="match status" value="1"/>
</dbReference>
<sequence length="275" mass="30411">MAGLIGLGLGWQASQPVQAATTYPITGIQVVSKQTYRANNLNGLAYHLTVQRGHRAKLRVNLHLKRHPQTVWTRSEQADIVRNGKKQRYYYISNGTKQSGWVLASDLKPVTPAAVRLAVPLISQLPELPTGCEMTATTMMLQYTGVKIDKMKFATVVPRSSDPNSGFVGDPTSSMGVGLYIYPQGLLATVRQYLPTAVNLSGMSLSQLKAQLAKRHPVVVWVTGLDGFASHTVTMTGYQANQLFYNDPWTGRRETISNQDFDAIWQQNGRRALSY</sequence>
<dbReference type="Pfam" id="PF13529">
    <property type="entry name" value="Peptidase_C39_2"/>
    <property type="match status" value="1"/>
</dbReference>
<dbReference type="InterPro" id="IPR039563">
    <property type="entry name" value="Peptidase_C39_single_dom"/>
</dbReference>
<evidence type="ECO:0000313" key="2">
    <source>
        <dbReference type="EMBL" id="KRO09202.1"/>
    </source>
</evidence>
<dbReference type="EMBL" id="JQCL01000074">
    <property type="protein sequence ID" value="KRO09202.1"/>
    <property type="molecule type" value="Genomic_DNA"/>
</dbReference>
<dbReference type="Gene3D" id="3.90.70.10">
    <property type="entry name" value="Cysteine proteinases"/>
    <property type="match status" value="1"/>
</dbReference>
<keyword evidence="3" id="KW-1185">Reference proteome</keyword>
<evidence type="ECO:0000313" key="3">
    <source>
        <dbReference type="Proteomes" id="UP000051783"/>
    </source>
</evidence>
<reference evidence="2 3" key="1">
    <citation type="journal article" date="2015" name="Genome Announc.">
        <title>Expanding the biotechnology potential of lactobacilli through comparative genomics of 213 strains and associated genera.</title>
        <authorList>
            <person name="Sun Z."/>
            <person name="Harris H.M."/>
            <person name="McCann A."/>
            <person name="Guo C."/>
            <person name="Argimon S."/>
            <person name="Zhang W."/>
            <person name="Yang X."/>
            <person name="Jeffery I.B."/>
            <person name="Cooney J.C."/>
            <person name="Kagawa T.F."/>
            <person name="Liu W."/>
            <person name="Song Y."/>
            <person name="Salvetti E."/>
            <person name="Wrobel A."/>
            <person name="Rasinkangas P."/>
            <person name="Parkhill J."/>
            <person name="Rea M.C."/>
            <person name="O'Sullivan O."/>
            <person name="Ritari J."/>
            <person name="Douillard F.P."/>
            <person name="Paul Ross R."/>
            <person name="Yang R."/>
            <person name="Briner A.E."/>
            <person name="Felis G.E."/>
            <person name="de Vos W.M."/>
            <person name="Barrangou R."/>
            <person name="Klaenhammer T.R."/>
            <person name="Caufield P.W."/>
            <person name="Cui Y."/>
            <person name="Zhang H."/>
            <person name="O'Toole P.W."/>
        </authorList>
    </citation>
    <scope>NUCLEOTIDE SEQUENCE [LARGE SCALE GENOMIC DNA]</scope>
    <source>
        <strain evidence="2 3">LMG 26013</strain>
    </source>
</reference>
<gene>
    <name evidence="2" type="ORF">IV64_GL000334</name>
</gene>
<name>A0A0R2MB62_9LACO</name>
<dbReference type="AlphaFoldDB" id="A0A0R2MB62"/>
<dbReference type="PATRIC" id="fig|942150.3.peg.341"/>
<dbReference type="STRING" id="942150.IV64_GL000334"/>
<protein>
    <recommendedName>
        <fullName evidence="1">Peptidase C39-like domain-containing protein</fullName>
    </recommendedName>
</protein>
<accession>A0A0R2MB62</accession>
<dbReference type="InterPro" id="IPR039564">
    <property type="entry name" value="Peptidase_C39-like"/>
</dbReference>
<proteinExistence type="predicted"/>
<evidence type="ECO:0000259" key="1">
    <source>
        <dbReference type="Pfam" id="PF13529"/>
    </source>
</evidence>